<gene>
    <name evidence="1" type="ORF">MM415B03735_0007</name>
</gene>
<organism evidence="1">
    <name type="scientific">viral metagenome</name>
    <dbReference type="NCBI Taxonomy" id="1070528"/>
    <lineage>
        <taxon>unclassified sequences</taxon>
        <taxon>metagenomes</taxon>
        <taxon>organismal metagenomes</taxon>
    </lineage>
</organism>
<proteinExistence type="predicted"/>
<name>A0A6M3LHQ2_9ZZZZ</name>
<protein>
    <submittedName>
        <fullName evidence="1">Uncharacterized protein</fullName>
    </submittedName>
</protein>
<dbReference type="EMBL" id="MT143262">
    <property type="protein sequence ID" value="QJA94806.1"/>
    <property type="molecule type" value="Genomic_DNA"/>
</dbReference>
<evidence type="ECO:0000313" key="1">
    <source>
        <dbReference type="EMBL" id="QJA94806.1"/>
    </source>
</evidence>
<accession>A0A6M3LHQ2</accession>
<dbReference type="AlphaFoldDB" id="A0A6M3LHQ2"/>
<sequence length="62" mass="6868">MGSEKREYPDIATCVVFIAATLGKEVRIVAKALLAQSNELGIDAEELVHTQYDAAQKNIRDY</sequence>
<reference evidence="1" key="1">
    <citation type="submission" date="2020-03" db="EMBL/GenBank/DDBJ databases">
        <title>The deep terrestrial virosphere.</title>
        <authorList>
            <person name="Holmfeldt K."/>
            <person name="Nilsson E."/>
            <person name="Simone D."/>
            <person name="Lopez-Fernandez M."/>
            <person name="Wu X."/>
            <person name="de Brujin I."/>
            <person name="Lundin D."/>
            <person name="Andersson A."/>
            <person name="Bertilsson S."/>
            <person name="Dopson M."/>
        </authorList>
    </citation>
    <scope>NUCLEOTIDE SEQUENCE</scope>
    <source>
        <strain evidence="1">MM415B03735</strain>
    </source>
</reference>